<gene>
    <name evidence="2" type="ORF">Ade02nite_35180</name>
</gene>
<dbReference type="Pfam" id="PF13302">
    <property type="entry name" value="Acetyltransf_3"/>
    <property type="match status" value="1"/>
</dbReference>
<reference evidence="2 3" key="1">
    <citation type="submission" date="2021-01" db="EMBL/GenBank/DDBJ databases">
        <title>Whole genome shotgun sequence of Actinoplanes deccanensis NBRC 13994.</title>
        <authorList>
            <person name="Komaki H."/>
            <person name="Tamura T."/>
        </authorList>
    </citation>
    <scope>NUCLEOTIDE SEQUENCE [LARGE SCALE GENOMIC DNA]</scope>
    <source>
        <strain evidence="2 3">NBRC 13994</strain>
    </source>
</reference>
<dbReference type="SUPFAM" id="SSF55729">
    <property type="entry name" value="Acyl-CoA N-acyltransferases (Nat)"/>
    <property type="match status" value="1"/>
</dbReference>
<dbReference type="InterPro" id="IPR016181">
    <property type="entry name" value="Acyl_CoA_acyltransferase"/>
</dbReference>
<dbReference type="PANTHER" id="PTHR43441:SF10">
    <property type="entry name" value="ACETYLTRANSFERASE"/>
    <property type="match status" value="1"/>
</dbReference>
<keyword evidence="3" id="KW-1185">Reference proteome</keyword>
<dbReference type="RefSeq" id="WP_203764009.1">
    <property type="nucleotide sequence ID" value="NZ_BAAABO010000036.1"/>
</dbReference>
<name>A0ABQ3Y4F7_9ACTN</name>
<evidence type="ECO:0000259" key="1">
    <source>
        <dbReference type="PROSITE" id="PS51186"/>
    </source>
</evidence>
<comment type="caution">
    <text evidence="2">The sequence shown here is derived from an EMBL/GenBank/DDBJ whole genome shotgun (WGS) entry which is preliminary data.</text>
</comment>
<dbReference type="Gene3D" id="3.40.630.30">
    <property type="match status" value="1"/>
</dbReference>
<dbReference type="PROSITE" id="PS51186">
    <property type="entry name" value="GNAT"/>
    <property type="match status" value="1"/>
</dbReference>
<feature type="domain" description="N-acetyltransferase" evidence="1">
    <location>
        <begin position="27"/>
        <end position="188"/>
    </location>
</feature>
<dbReference type="InterPro" id="IPR051908">
    <property type="entry name" value="Ribosomal_N-acetyltransferase"/>
</dbReference>
<accession>A0ABQ3Y4F7</accession>
<organism evidence="2 3">
    <name type="scientific">Paractinoplanes deccanensis</name>
    <dbReference type="NCBI Taxonomy" id="113561"/>
    <lineage>
        <taxon>Bacteria</taxon>
        <taxon>Bacillati</taxon>
        <taxon>Actinomycetota</taxon>
        <taxon>Actinomycetes</taxon>
        <taxon>Micromonosporales</taxon>
        <taxon>Micromonosporaceae</taxon>
        <taxon>Paractinoplanes</taxon>
    </lineage>
</organism>
<protein>
    <submittedName>
        <fullName evidence="2">Acetyltransferase</fullName>
    </submittedName>
</protein>
<dbReference type="Proteomes" id="UP000609879">
    <property type="component" value="Unassembled WGS sequence"/>
</dbReference>
<sequence length="188" mass="20183">MLATQPVIAAGALGGGPQPVLAAQGGLVLRPWEAGDAAAFLGAYADAAIRRWHTWRPASVDDVLGWFAQYRSDWEQERGGHWAITRDGAVLGRLAMRGWNFADGNAGCAYWVLPDARGLGVASTALSALSEWALGPAGFHRLALDHSTRNHASCRVAEKAGYPLEGTKRSAAVHEDGRHDMHLHARTR</sequence>
<evidence type="ECO:0000313" key="3">
    <source>
        <dbReference type="Proteomes" id="UP000609879"/>
    </source>
</evidence>
<dbReference type="InterPro" id="IPR000182">
    <property type="entry name" value="GNAT_dom"/>
</dbReference>
<proteinExistence type="predicted"/>
<dbReference type="PANTHER" id="PTHR43441">
    <property type="entry name" value="RIBOSOMAL-PROTEIN-SERINE ACETYLTRANSFERASE"/>
    <property type="match status" value="1"/>
</dbReference>
<dbReference type="EMBL" id="BOMI01000066">
    <property type="protein sequence ID" value="GID74877.1"/>
    <property type="molecule type" value="Genomic_DNA"/>
</dbReference>
<evidence type="ECO:0000313" key="2">
    <source>
        <dbReference type="EMBL" id="GID74877.1"/>
    </source>
</evidence>